<organism evidence="6 7">
    <name type="scientific">Cupriavidus pinatubonensis</name>
    <dbReference type="NCBI Taxonomy" id="248026"/>
    <lineage>
        <taxon>Bacteria</taxon>
        <taxon>Pseudomonadati</taxon>
        <taxon>Pseudomonadota</taxon>
        <taxon>Betaproteobacteria</taxon>
        <taxon>Burkholderiales</taxon>
        <taxon>Burkholderiaceae</taxon>
        <taxon>Cupriavidus</taxon>
    </lineage>
</organism>
<evidence type="ECO:0000256" key="4">
    <source>
        <dbReference type="PROSITE-ProRule" id="PRU01161"/>
    </source>
</evidence>
<protein>
    <recommendedName>
        <fullName evidence="5">PNPLA domain-containing protein</fullName>
    </recommendedName>
</protein>
<sequence length="442" mass="46776">MHRDSFPGHEAAHVQARHGSVARNATALIMMGGGARAAYQAGVLSGVARIAAQHGRGHDPIPFGIVAGTSAGAINGAGLAIQAANFQAAADSLSALWHGIHTDDVYRTDVLRAGVSGARWLSALAFGWVTHRRAPRALLDNAPLGSMLDELFEGHRIQVSLDAGVLQAFAVTALSYSTGRHVTFYQSHRRIHPWHRSQRIAVPAQITVDHLLASASIPFLFPAMALELDGHHEWFGDGTMRQMSPLSPAIHLGASRILAIGSASRQRPGWFDTVPAGGYPSLAQVGGQALASIFLDGLSADLERLLHINRLLARMPELAGDAEGWRPVQVMTISPSEPIEAIAADHLQQLPRTVRALLTPLGGTEARGAAFASYLLFEPEFTQSLIALGERDAAAQADELAAFLYGIIPGTSSPPASGPGPAALAVQEPVLQAAGDLPKRRR</sequence>
<dbReference type="Pfam" id="PF01734">
    <property type="entry name" value="Patatin"/>
    <property type="match status" value="1"/>
</dbReference>
<dbReference type="Gene3D" id="3.40.1090.10">
    <property type="entry name" value="Cytosolic phospholipase A2 catalytic domain"/>
    <property type="match status" value="1"/>
</dbReference>
<dbReference type="PANTHER" id="PTHR14226:SF57">
    <property type="entry name" value="BLR7027 PROTEIN"/>
    <property type="match status" value="1"/>
</dbReference>
<dbReference type="RefSeq" id="WP_376991710.1">
    <property type="nucleotide sequence ID" value="NZ_CAJZAF010000041.1"/>
</dbReference>
<evidence type="ECO:0000256" key="3">
    <source>
        <dbReference type="ARBA" id="ARBA00023098"/>
    </source>
</evidence>
<dbReference type="PROSITE" id="PS51635">
    <property type="entry name" value="PNPLA"/>
    <property type="match status" value="1"/>
</dbReference>
<dbReference type="InterPro" id="IPR050301">
    <property type="entry name" value="NTE"/>
</dbReference>
<evidence type="ECO:0000259" key="5">
    <source>
        <dbReference type="PROSITE" id="PS51635"/>
    </source>
</evidence>
<keyword evidence="2 4" id="KW-0442">Lipid degradation</keyword>
<evidence type="ECO:0000313" key="7">
    <source>
        <dbReference type="Proteomes" id="UP000701702"/>
    </source>
</evidence>
<dbReference type="PANTHER" id="PTHR14226">
    <property type="entry name" value="NEUROPATHY TARGET ESTERASE/SWISS CHEESE D.MELANOGASTER"/>
    <property type="match status" value="1"/>
</dbReference>
<dbReference type="SUPFAM" id="SSF52151">
    <property type="entry name" value="FabD/lysophospholipase-like"/>
    <property type="match status" value="1"/>
</dbReference>
<comment type="caution">
    <text evidence="6">The sequence shown here is derived from an EMBL/GenBank/DDBJ whole genome shotgun (WGS) entry which is preliminary data.</text>
</comment>
<proteinExistence type="predicted"/>
<dbReference type="EMBL" id="CAJZAF010000041">
    <property type="protein sequence ID" value="CAG9185215.1"/>
    <property type="molecule type" value="Genomic_DNA"/>
</dbReference>
<feature type="active site" description="Nucleophile" evidence="4">
    <location>
        <position position="70"/>
    </location>
</feature>
<keyword evidence="3 4" id="KW-0443">Lipid metabolism</keyword>
<dbReference type="InterPro" id="IPR002641">
    <property type="entry name" value="PNPLA_dom"/>
</dbReference>
<keyword evidence="7" id="KW-1185">Reference proteome</keyword>
<dbReference type="InterPro" id="IPR016035">
    <property type="entry name" value="Acyl_Trfase/lysoPLipase"/>
</dbReference>
<comment type="caution">
    <text evidence="4">Lacks conserved residue(s) required for the propagation of feature annotation.</text>
</comment>
<accession>A0ABM8XXU2</accession>
<dbReference type="Proteomes" id="UP000701702">
    <property type="component" value="Unassembled WGS sequence"/>
</dbReference>
<gene>
    <name evidence="6" type="ORF">LMG23994_05656</name>
</gene>
<reference evidence="6 7" key="1">
    <citation type="submission" date="2021-08" db="EMBL/GenBank/DDBJ databases">
        <authorList>
            <person name="Peeters C."/>
        </authorList>
    </citation>
    <scope>NUCLEOTIDE SEQUENCE [LARGE SCALE GENOMIC DNA]</scope>
    <source>
        <strain evidence="6 7">LMG 23994</strain>
    </source>
</reference>
<feature type="active site" description="Proton acceptor" evidence="4">
    <location>
        <position position="237"/>
    </location>
</feature>
<evidence type="ECO:0000313" key="6">
    <source>
        <dbReference type="EMBL" id="CAG9185215.1"/>
    </source>
</evidence>
<keyword evidence="1 4" id="KW-0378">Hydrolase</keyword>
<feature type="short sequence motif" description="GXSXG" evidence="4">
    <location>
        <begin position="68"/>
        <end position="72"/>
    </location>
</feature>
<evidence type="ECO:0000256" key="1">
    <source>
        <dbReference type="ARBA" id="ARBA00022801"/>
    </source>
</evidence>
<evidence type="ECO:0000256" key="2">
    <source>
        <dbReference type="ARBA" id="ARBA00022963"/>
    </source>
</evidence>
<feature type="domain" description="PNPLA" evidence="5">
    <location>
        <begin position="28"/>
        <end position="250"/>
    </location>
</feature>
<name>A0ABM8XXU2_9BURK</name>